<dbReference type="Proteomes" id="UP001482620">
    <property type="component" value="Unassembled WGS sequence"/>
</dbReference>
<gene>
    <name evidence="2" type="ORF">ILYODFUR_028215</name>
</gene>
<evidence type="ECO:0000313" key="3">
    <source>
        <dbReference type="Proteomes" id="UP001482620"/>
    </source>
</evidence>
<organism evidence="2 3">
    <name type="scientific">Ilyodon furcidens</name>
    <name type="common">goldbreast splitfin</name>
    <dbReference type="NCBI Taxonomy" id="33524"/>
    <lineage>
        <taxon>Eukaryota</taxon>
        <taxon>Metazoa</taxon>
        <taxon>Chordata</taxon>
        <taxon>Craniata</taxon>
        <taxon>Vertebrata</taxon>
        <taxon>Euteleostomi</taxon>
        <taxon>Actinopterygii</taxon>
        <taxon>Neopterygii</taxon>
        <taxon>Teleostei</taxon>
        <taxon>Neoteleostei</taxon>
        <taxon>Acanthomorphata</taxon>
        <taxon>Ovalentaria</taxon>
        <taxon>Atherinomorphae</taxon>
        <taxon>Cyprinodontiformes</taxon>
        <taxon>Goodeidae</taxon>
        <taxon>Ilyodon</taxon>
    </lineage>
</organism>
<reference evidence="2 3" key="1">
    <citation type="submission" date="2021-06" db="EMBL/GenBank/DDBJ databases">
        <authorList>
            <person name="Palmer J.M."/>
        </authorList>
    </citation>
    <scope>NUCLEOTIDE SEQUENCE [LARGE SCALE GENOMIC DNA]</scope>
    <source>
        <strain evidence="3">if_2019</strain>
        <tissue evidence="2">Muscle</tissue>
    </source>
</reference>
<name>A0ABV0UVZ7_9TELE</name>
<keyword evidence="3" id="KW-1185">Reference proteome</keyword>
<proteinExistence type="predicted"/>
<evidence type="ECO:0000256" key="1">
    <source>
        <dbReference type="SAM" id="MobiDB-lite"/>
    </source>
</evidence>
<evidence type="ECO:0000313" key="2">
    <source>
        <dbReference type="EMBL" id="MEQ2249345.1"/>
    </source>
</evidence>
<sequence>MAPFPLSQLWAGGKRFKNSSNPPTKRDRGCPAFTPAPTAASPGPASALVLLQSRPSNRSSRSPGSDVFFYSGHPTIFPASFILSVNSLQSFISSFTQLLQEFASNSATQHFLFSAPPMFNPLLGLSH</sequence>
<feature type="compositionally biased region" description="Low complexity" evidence="1">
    <location>
        <begin position="31"/>
        <end position="43"/>
    </location>
</feature>
<dbReference type="EMBL" id="JAHRIQ010084918">
    <property type="protein sequence ID" value="MEQ2249345.1"/>
    <property type="molecule type" value="Genomic_DNA"/>
</dbReference>
<feature type="region of interest" description="Disordered" evidence="1">
    <location>
        <begin position="13"/>
        <end position="43"/>
    </location>
</feature>
<accession>A0ABV0UVZ7</accession>
<protein>
    <submittedName>
        <fullName evidence="2">Uncharacterized protein</fullName>
    </submittedName>
</protein>
<comment type="caution">
    <text evidence="2">The sequence shown here is derived from an EMBL/GenBank/DDBJ whole genome shotgun (WGS) entry which is preliminary data.</text>
</comment>